<comment type="caution">
    <text evidence="2">The sequence shown here is derived from an EMBL/GenBank/DDBJ whole genome shotgun (WGS) entry which is preliminary data.</text>
</comment>
<dbReference type="InterPro" id="IPR053144">
    <property type="entry name" value="Acetyltransferase_Butenolide"/>
</dbReference>
<dbReference type="SUPFAM" id="SSF55729">
    <property type="entry name" value="Acyl-CoA N-acyltransferases (Nat)"/>
    <property type="match status" value="1"/>
</dbReference>
<gene>
    <name evidence="2" type="ORF">GCM10023338_20010</name>
</gene>
<dbReference type="CDD" id="cd04301">
    <property type="entry name" value="NAT_SF"/>
    <property type="match status" value="1"/>
</dbReference>
<dbReference type="RefSeq" id="WP_077926557.1">
    <property type="nucleotide sequence ID" value="NZ_BAABKE010000007.1"/>
</dbReference>
<evidence type="ECO:0000259" key="1">
    <source>
        <dbReference type="PROSITE" id="PS51186"/>
    </source>
</evidence>
<name>A0ABP9MV90_9GAMM</name>
<evidence type="ECO:0000313" key="2">
    <source>
        <dbReference type="EMBL" id="GAA5102580.1"/>
    </source>
</evidence>
<feature type="domain" description="N-acetyltransferase" evidence="1">
    <location>
        <begin position="1"/>
        <end position="138"/>
    </location>
</feature>
<dbReference type="Gene3D" id="3.40.630.30">
    <property type="match status" value="1"/>
</dbReference>
<sequence length="138" mass="15346">MSYIAHYQSIEPQTYIDLRVNCGLSAKTVKAATIGLANSLCSVVVINEDNDEIIGMGRLIGDGGCHCQVADICILPPHQGKGLSKLIMQKLDEFIQDNIPETCYINLIADGEAYKLYQQYRFKEVWPASRGMGYTLKK</sequence>
<organism evidence="2 3">
    <name type="scientific">Wohlfahrtiimonas larvae</name>
    <dbReference type="NCBI Taxonomy" id="1157986"/>
    <lineage>
        <taxon>Bacteria</taxon>
        <taxon>Pseudomonadati</taxon>
        <taxon>Pseudomonadota</taxon>
        <taxon>Gammaproteobacteria</taxon>
        <taxon>Cardiobacteriales</taxon>
        <taxon>Ignatzschineriaceae</taxon>
        <taxon>Wohlfahrtiimonas</taxon>
    </lineage>
</organism>
<dbReference type="EMBL" id="BAABKE010000007">
    <property type="protein sequence ID" value="GAA5102580.1"/>
    <property type="molecule type" value="Genomic_DNA"/>
</dbReference>
<accession>A0ABP9MV90</accession>
<dbReference type="InterPro" id="IPR000182">
    <property type="entry name" value="GNAT_dom"/>
</dbReference>
<reference evidence="3" key="1">
    <citation type="journal article" date="2019" name="Int. J. Syst. Evol. Microbiol.">
        <title>The Global Catalogue of Microorganisms (GCM) 10K type strain sequencing project: providing services to taxonomists for standard genome sequencing and annotation.</title>
        <authorList>
            <consortium name="The Broad Institute Genomics Platform"/>
            <consortium name="The Broad Institute Genome Sequencing Center for Infectious Disease"/>
            <person name="Wu L."/>
            <person name="Ma J."/>
        </authorList>
    </citation>
    <scope>NUCLEOTIDE SEQUENCE [LARGE SCALE GENOMIC DNA]</scope>
    <source>
        <strain evidence="3">JCM 18424</strain>
    </source>
</reference>
<proteinExistence type="predicted"/>
<dbReference type="PANTHER" id="PTHR43233">
    <property type="entry name" value="FAMILY N-ACETYLTRANSFERASE, PUTATIVE (AFU_ORTHOLOGUE AFUA_6G03350)-RELATED"/>
    <property type="match status" value="1"/>
</dbReference>
<dbReference type="Proteomes" id="UP001500631">
    <property type="component" value="Unassembled WGS sequence"/>
</dbReference>
<dbReference type="PANTHER" id="PTHR43233:SF1">
    <property type="entry name" value="FAMILY N-ACETYLTRANSFERASE, PUTATIVE (AFU_ORTHOLOGUE AFUA_6G03350)-RELATED"/>
    <property type="match status" value="1"/>
</dbReference>
<dbReference type="PROSITE" id="PS51186">
    <property type="entry name" value="GNAT"/>
    <property type="match status" value="1"/>
</dbReference>
<dbReference type="Pfam" id="PF13673">
    <property type="entry name" value="Acetyltransf_10"/>
    <property type="match status" value="1"/>
</dbReference>
<evidence type="ECO:0000313" key="3">
    <source>
        <dbReference type="Proteomes" id="UP001500631"/>
    </source>
</evidence>
<protein>
    <submittedName>
        <fullName evidence="2">GNAT family N-acetyltransferase</fullName>
    </submittedName>
</protein>
<dbReference type="InterPro" id="IPR016181">
    <property type="entry name" value="Acyl_CoA_acyltransferase"/>
</dbReference>
<keyword evidence="3" id="KW-1185">Reference proteome</keyword>